<evidence type="ECO:0000313" key="3">
    <source>
        <dbReference type="Proteomes" id="UP001235874"/>
    </source>
</evidence>
<dbReference type="EMBL" id="CP130472">
    <property type="protein sequence ID" value="WLS43974.1"/>
    <property type="molecule type" value="Genomic_DNA"/>
</dbReference>
<sequence>MSVSGLVSAVVVGVVAGALGRRVVPGPHSVPLWVALTVGVVAALIGSTAARLAGVTAQGFGFLEFLLQIGVAGVGVVLVVVTTGRATSETPEP</sequence>
<evidence type="ECO:0000256" key="1">
    <source>
        <dbReference type="SAM" id="Phobius"/>
    </source>
</evidence>
<dbReference type="RefSeq" id="WP_053661269.1">
    <property type="nucleotide sequence ID" value="NZ_CP130472.1"/>
</dbReference>
<dbReference type="KEGG" id="mprn:Q3V37_21535"/>
<keyword evidence="3" id="KW-1185">Reference proteome</keyword>
<proteinExistence type="predicted"/>
<keyword evidence="1" id="KW-0812">Transmembrane</keyword>
<dbReference type="AlphaFoldDB" id="A0AAJ6HU13"/>
<feature type="transmembrane region" description="Helical" evidence="1">
    <location>
        <begin position="30"/>
        <end position="53"/>
    </location>
</feature>
<organism evidence="2 3">
    <name type="scientific">Micromonospora profundi</name>
    <dbReference type="NCBI Taxonomy" id="1420889"/>
    <lineage>
        <taxon>Bacteria</taxon>
        <taxon>Bacillati</taxon>
        <taxon>Actinomycetota</taxon>
        <taxon>Actinomycetes</taxon>
        <taxon>Micromonosporales</taxon>
        <taxon>Micromonosporaceae</taxon>
        <taxon>Micromonospora</taxon>
    </lineage>
</organism>
<gene>
    <name evidence="2" type="ORF">Q3V37_21535</name>
</gene>
<feature type="transmembrane region" description="Helical" evidence="1">
    <location>
        <begin position="65"/>
        <end position="84"/>
    </location>
</feature>
<name>A0AAJ6HU13_9ACTN</name>
<dbReference type="Proteomes" id="UP001235874">
    <property type="component" value="Chromosome"/>
</dbReference>
<protein>
    <submittedName>
        <fullName evidence="2">GlsB/YeaQ/YmgE family stress response membrane protein</fullName>
    </submittedName>
</protein>
<keyword evidence="1" id="KW-1133">Transmembrane helix</keyword>
<reference evidence="2 3" key="1">
    <citation type="submission" date="2023-07" db="EMBL/GenBank/DDBJ databases">
        <title>Micromonospora profundi TRM 95458 converts glycerol to a new osmotic compound.</title>
        <authorList>
            <person name="Lu D."/>
        </authorList>
    </citation>
    <scope>NUCLEOTIDE SEQUENCE [LARGE SCALE GENOMIC DNA]</scope>
    <source>
        <strain evidence="2 3">TRM95458</strain>
    </source>
</reference>
<evidence type="ECO:0000313" key="2">
    <source>
        <dbReference type="EMBL" id="WLS43974.1"/>
    </source>
</evidence>
<keyword evidence="1" id="KW-0472">Membrane</keyword>
<accession>A0AAJ6HU13</accession>